<keyword evidence="3" id="KW-1185">Reference proteome</keyword>
<dbReference type="RefSeq" id="XP_004361450.1">
    <property type="nucleotide sequence ID" value="XM_004361393.1"/>
</dbReference>
<dbReference type="CDD" id="cd02440">
    <property type="entry name" value="AdoMet_MTases"/>
    <property type="match status" value="1"/>
</dbReference>
<dbReference type="Proteomes" id="UP000007797">
    <property type="component" value="Unassembled WGS sequence"/>
</dbReference>
<accession>F4PM99</accession>
<dbReference type="Pfam" id="PF13649">
    <property type="entry name" value="Methyltransf_25"/>
    <property type="match status" value="1"/>
</dbReference>
<dbReference type="GeneID" id="14875793"/>
<reference evidence="3" key="1">
    <citation type="journal article" date="2011" name="Genome Res.">
        <title>Phylogeny-wide analysis of social amoeba genomes highlights ancient origins for complex intercellular communication.</title>
        <authorList>
            <person name="Heidel A.J."/>
            <person name="Lawal H.M."/>
            <person name="Felder M."/>
            <person name="Schilde C."/>
            <person name="Helps N.R."/>
            <person name="Tunggal B."/>
            <person name="Rivero F."/>
            <person name="John U."/>
            <person name="Schleicher M."/>
            <person name="Eichinger L."/>
            <person name="Platzer M."/>
            <person name="Noegel A.A."/>
            <person name="Schaap P."/>
            <person name="Gloeckner G."/>
        </authorList>
    </citation>
    <scope>NUCLEOTIDE SEQUENCE [LARGE SCALE GENOMIC DNA]</scope>
    <source>
        <strain evidence="3">SH3</strain>
    </source>
</reference>
<dbReference type="OMA" id="WFQLPAK"/>
<name>F4PM99_CACFS</name>
<evidence type="ECO:0000313" key="2">
    <source>
        <dbReference type="EMBL" id="EGG23599.1"/>
    </source>
</evidence>
<evidence type="ECO:0000313" key="3">
    <source>
        <dbReference type="Proteomes" id="UP000007797"/>
    </source>
</evidence>
<sequence>MTDNIDTIKKCCGCTPPSGDQQQQTQSIDLSVHSHHGILFKWIEQFKFSYGVIDLRDTIQYQSKHIKHTTSIPFNELPIRIFELPPRGQEEEYIVTKESLQQVMNDLAFRSGYIIHFVINLEDDSHLWQKLTKLDLVQSGSQSRLLWQACSFLTDSIQEVEDSLRKEKEKSSMTTTKESIETIITALDLGCGSGRDCLYLAQRGGWTAVGVDNSDTLLSKMTEAANRYNLSDRIQSYNIDLEPVQSDEPYHDTDYSNRQLKSTTKEDLEKLQHLEATLLNLSPGQEGYELVNVARYLYRPLLPIIASIVKPGGFVLYHTFMVPSNGKPKRPRFLLNYNELKERFLSSKFEIIKYQETKLLEDGRPVQFLLARKPIN</sequence>
<dbReference type="SUPFAM" id="SSF53335">
    <property type="entry name" value="S-adenosyl-L-methionine-dependent methyltransferases"/>
    <property type="match status" value="1"/>
</dbReference>
<dbReference type="KEGG" id="dfa:DFA_05733"/>
<protein>
    <recommendedName>
        <fullName evidence="1">Methyltransferase domain-containing protein</fullName>
    </recommendedName>
</protein>
<dbReference type="EMBL" id="GL883008">
    <property type="protein sequence ID" value="EGG23599.1"/>
    <property type="molecule type" value="Genomic_DNA"/>
</dbReference>
<dbReference type="AlphaFoldDB" id="F4PM99"/>
<dbReference type="OrthoDB" id="74240at2759"/>
<dbReference type="Gene3D" id="3.40.50.150">
    <property type="entry name" value="Vaccinia Virus protein VP39"/>
    <property type="match status" value="1"/>
</dbReference>
<organism evidence="2 3">
    <name type="scientific">Cavenderia fasciculata</name>
    <name type="common">Slime mold</name>
    <name type="synonym">Dictyostelium fasciculatum</name>
    <dbReference type="NCBI Taxonomy" id="261658"/>
    <lineage>
        <taxon>Eukaryota</taxon>
        <taxon>Amoebozoa</taxon>
        <taxon>Evosea</taxon>
        <taxon>Eumycetozoa</taxon>
        <taxon>Dictyostelia</taxon>
        <taxon>Acytosteliales</taxon>
        <taxon>Cavenderiaceae</taxon>
        <taxon>Cavenderia</taxon>
    </lineage>
</organism>
<evidence type="ECO:0000259" key="1">
    <source>
        <dbReference type="Pfam" id="PF13649"/>
    </source>
</evidence>
<dbReference type="InterPro" id="IPR029063">
    <property type="entry name" value="SAM-dependent_MTases_sf"/>
</dbReference>
<proteinExistence type="predicted"/>
<dbReference type="InterPro" id="IPR041698">
    <property type="entry name" value="Methyltransf_25"/>
</dbReference>
<gene>
    <name evidence="2" type="ORF">DFA_05733</name>
</gene>
<feature type="domain" description="Methyltransferase" evidence="1">
    <location>
        <begin position="187"/>
        <end position="271"/>
    </location>
</feature>